<dbReference type="Proteomes" id="UP000244336">
    <property type="component" value="Chromosome 4"/>
</dbReference>
<gene>
    <name evidence="1" type="ORF">GQ55_4G103200</name>
</gene>
<keyword evidence="2" id="KW-1185">Reference proteome</keyword>
<protein>
    <submittedName>
        <fullName evidence="1">Uncharacterized protein</fullName>
    </submittedName>
</protein>
<evidence type="ECO:0000313" key="1">
    <source>
        <dbReference type="EMBL" id="PUZ60181.1"/>
    </source>
</evidence>
<dbReference type="Gramene" id="PUZ60181">
    <property type="protein sequence ID" value="PUZ60181"/>
    <property type="gene ID" value="GQ55_4G103200"/>
</dbReference>
<name>A0A2T7DX76_9POAL</name>
<dbReference type="AlphaFoldDB" id="A0A2T7DX76"/>
<accession>A0A2T7DX76</accession>
<reference evidence="1 2" key="1">
    <citation type="submission" date="2018-04" db="EMBL/GenBank/DDBJ databases">
        <title>WGS assembly of Panicum hallii var. hallii HAL2.</title>
        <authorList>
            <person name="Lovell J."/>
            <person name="Jenkins J."/>
            <person name="Lowry D."/>
            <person name="Mamidi S."/>
            <person name="Sreedasyam A."/>
            <person name="Weng X."/>
            <person name="Barry K."/>
            <person name="Bonette J."/>
            <person name="Campitelli B."/>
            <person name="Daum C."/>
            <person name="Gordon S."/>
            <person name="Gould B."/>
            <person name="Lipzen A."/>
            <person name="MacQueen A."/>
            <person name="Palacio-Mejia J."/>
            <person name="Plott C."/>
            <person name="Shakirov E."/>
            <person name="Shu S."/>
            <person name="Yoshinaga Y."/>
            <person name="Zane M."/>
            <person name="Rokhsar D."/>
            <person name="Grimwood J."/>
            <person name="Schmutz J."/>
            <person name="Juenger T."/>
        </authorList>
    </citation>
    <scope>NUCLEOTIDE SEQUENCE [LARGE SCALE GENOMIC DNA]</scope>
    <source>
        <strain evidence="2">cv. HAL2</strain>
    </source>
</reference>
<proteinExistence type="predicted"/>
<dbReference type="EMBL" id="CM009752">
    <property type="protein sequence ID" value="PUZ60181.1"/>
    <property type="molecule type" value="Genomic_DNA"/>
</dbReference>
<sequence length="95" mass="11359">MKNKGICLRSQSGIRMKHRPHCKHELGGCKFETRKTSLFFPLEDIEGQAKEHQRSVQKKRNVTCRKERRHWIITWMTNHVARLKQLIVPRSEPRT</sequence>
<organism evidence="1 2">
    <name type="scientific">Panicum hallii var. hallii</name>
    <dbReference type="NCBI Taxonomy" id="1504633"/>
    <lineage>
        <taxon>Eukaryota</taxon>
        <taxon>Viridiplantae</taxon>
        <taxon>Streptophyta</taxon>
        <taxon>Embryophyta</taxon>
        <taxon>Tracheophyta</taxon>
        <taxon>Spermatophyta</taxon>
        <taxon>Magnoliopsida</taxon>
        <taxon>Liliopsida</taxon>
        <taxon>Poales</taxon>
        <taxon>Poaceae</taxon>
        <taxon>PACMAD clade</taxon>
        <taxon>Panicoideae</taxon>
        <taxon>Panicodae</taxon>
        <taxon>Paniceae</taxon>
        <taxon>Panicinae</taxon>
        <taxon>Panicum</taxon>
        <taxon>Panicum sect. Panicum</taxon>
    </lineage>
</organism>
<evidence type="ECO:0000313" key="2">
    <source>
        <dbReference type="Proteomes" id="UP000244336"/>
    </source>
</evidence>